<feature type="region of interest" description="Disordered" evidence="1">
    <location>
        <begin position="38"/>
        <end position="64"/>
    </location>
</feature>
<proteinExistence type="predicted"/>
<name>A0A915HVA3_ROMCU</name>
<feature type="compositionally biased region" description="Pro residues" evidence="1">
    <location>
        <begin position="42"/>
        <end position="53"/>
    </location>
</feature>
<keyword evidence="2" id="KW-1185">Reference proteome</keyword>
<evidence type="ECO:0000313" key="3">
    <source>
        <dbReference type="WBParaSite" id="nRc.2.0.1.t05342-RA"/>
    </source>
</evidence>
<organism evidence="2 3">
    <name type="scientific">Romanomermis culicivorax</name>
    <name type="common">Nematode worm</name>
    <dbReference type="NCBI Taxonomy" id="13658"/>
    <lineage>
        <taxon>Eukaryota</taxon>
        <taxon>Metazoa</taxon>
        <taxon>Ecdysozoa</taxon>
        <taxon>Nematoda</taxon>
        <taxon>Enoplea</taxon>
        <taxon>Dorylaimia</taxon>
        <taxon>Mermithida</taxon>
        <taxon>Mermithoidea</taxon>
        <taxon>Mermithidae</taxon>
        <taxon>Romanomermis</taxon>
    </lineage>
</organism>
<dbReference type="AlphaFoldDB" id="A0A915HVA3"/>
<sequence length="64" mass="7087">MLNQRGTTQRPSATLSNEIIHLQSEMARLMAHLAQLTAQQSAPPPRNLMPSPAPWTRVQNAGNR</sequence>
<protein>
    <submittedName>
        <fullName evidence="3">Uncharacterized protein</fullName>
    </submittedName>
</protein>
<accession>A0A915HVA3</accession>
<reference evidence="3" key="1">
    <citation type="submission" date="2022-11" db="UniProtKB">
        <authorList>
            <consortium name="WormBaseParasite"/>
        </authorList>
    </citation>
    <scope>IDENTIFICATION</scope>
</reference>
<dbReference type="WBParaSite" id="nRc.2.0.1.t05342-RA">
    <property type="protein sequence ID" value="nRc.2.0.1.t05342-RA"/>
    <property type="gene ID" value="nRc.2.0.1.g05342"/>
</dbReference>
<evidence type="ECO:0000256" key="1">
    <source>
        <dbReference type="SAM" id="MobiDB-lite"/>
    </source>
</evidence>
<dbReference type="Proteomes" id="UP000887565">
    <property type="component" value="Unplaced"/>
</dbReference>
<evidence type="ECO:0000313" key="2">
    <source>
        <dbReference type="Proteomes" id="UP000887565"/>
    </source>
</evidence>